<dbReference type="InterPro" id="IPR050361">
    <property type="entry name" value="MPP/UQCRC_Complex"/>
</dbReference>
<protein>
    <recommendedName>
        <fullName evidence="7">Peptidase M16</fullName>
    </recommendedName>
</protein>
<dbReference type="Gene3D" id="3.30.830.10">
    <property type="entry name" value="Metalloenzyme, LuxS/M16 peptidase-like"/>
    <property type="match status" value="2"/>
</dbReference>
<dbReference type="PANTHER" id="PTHR11851:SF49">
    <property type="entry name" value="MITOCHONDRIAL-PROCESSING PEPTIDASE SUBUNIT ALPHA"/>
    <property type="match status" value="1"/>
</dbReference>
<reference evidence="5 6" key="1">
    <citation type="journal article" date="2016" name="Nat. Commun.">
        <title>Thousands of microbial genomes shed light on interconnected biogeochemical processes in an aquifer system.</title>
        <authorList>
            <person name="Anantharaman K."/>
            <person name="Brown C.T."/>
            <person name="Hug L.A."/>
            <person name="Sharon I."/>
            <person name="Castelle C.J."/>
            <person name="Probst A.J."/>
            <person name="Thomas B.C."/>
            <person name="Singh A."/>
            <person name="Wilkins M.J."/>
            <person name="Karaoz U."/>
            <person name="Brodie E.L."/>
            <person name="Williams K.H."/>
            <person name="Hubbard S.S."/>
            <person name="Banfield J.F."/>
        </authorList>
    </citation>
    <scope>NUCLEOTIDE SEQUENCE [LARGE SCALE GENOMIC DNA]</scope>
</reference>
<evidence type="ECO:0008006" key="7">
    <source>
        <dbReference type="Google" id="ProtNLM"/>
    </source>
</evidence>
<dbReference type="InterPro" id="IPR011765">
    <property type="entry name" value="Pept_M16_N"/>
</dbReference>
<dbReference type="PROSITE" id="PS00143">
    <property type="entry name" value="INSULINASE"/>
    <property type="match status" value="1"/>
</dbReference>
<feature type="domain" description="Peptidase M16 C-terminal" evidence="4">
    <location>
        <begin position="172"/>
        <end position="343"/>
    </location>
</feature>
<evidence type="ECO:0000256" key="2">
    <source>
        <dbReference type="RuleBase" id="RU004447"/>
    </source>
</evidence>
<dbReference type="Proteomes" id="UP000179219">
    <property type="component" value="Unassembled WGS sequence"/>
</dbReference>
<comment type="similarity">
    <text evidence="1 2">Belongs to the peptidase M16 family.</text>
</comment>
<feature type="domain" description="Peptidase M16 N-terminal" evidence="3">
    <location>
        <begin position="14"/>
        <end position="160"/>
    </location>
</feature>
<dbReference type="Pfam" id="PF00675">
    <property type="entry name" value="Peptidase_M16"/>
    <property type="match status" value="1"/>
</dbReference>
<comment type="caution">
    <text evidence="5">The sequence shown here is derived from an EMBL/GenBank/DDBJ whole genome shotgun (WGS) entry which is preliminary data.</text>
</comment>
<dbReference type="AlphaFoldDB" id="A0A1F7X8F3"/>
<dbReference type="GO" id="GO:0006508">
    <property type="term" value="P:proteolysis"/>
    <property type="evidence" value="ECO:0007669"/>
    <property type="project" value="InterPro"/>
</dbReference>
<evidence type="ECO:0000259" key="4">
    <source>
        <dbReference type="Pfam" id="PF05193"/>
    </source>
</evidence>
<dbReference type="GO" id="GO:0046872">
    <property type="term" value="F:metal ion binding"/>
    <property type="evidence" value="ECO:0007669"/>
    <property type="project" value="InterPro"/>
</dbReference>
<proteinExistence type="inferred from homology"/>
<gene>
    <name evidence="5" type="ORF">A2159_02490</name>
</gene>
<dbReference type="SUPFAM" id="SSF63411">
    <property type="entry name" value="LuxS/MPP-like metallohydrolase"/>
    <property type="match status" value="2"/>
</dbReference>
<dbReference type="InterPro" id="IPR001431">
    <property type="entry name" value="Pept_M16_Zn_BS"/>
</dbReference>
<evidence type="ECO:0000256" key="1">
    <source>
        <dbReference type="ARBA" id="ARBA00007261"/>
    </source>
</evidence>
<evidence type="ECO:0000259" key="3">
    <source>
        <dbReference type="Pfam" id="PF00675"/>
    </source>
</evidence>
<dbReference type="GO" id="GO:0004222">
    <property type="term" value="F:metalloendopeptidase activity"/>
    <property type="evidence" value="ECO:0007669"/>
    <property type="project" value="InterPro"/>
</dbReference>
<accession>A0A1F7X8F3</accession>
<sequence length="424" mass="48448">MICRISSLDNGLKVMTIPMPSMESATVSIWVKTGSRNEDKKVLGISHFLEHMAFKGGKKYSSAKAVSEAIDAIGGEFNAGTSKEITKYYVRMRSNHLEKAFDVLSDMILSPNLKENDIKREKGVIIEEMRMYEDTPLRRVWDYFEQLIFKGHCLGEDIIGNEKTVNSLKGIDFITYRNEFYYSTNMLITVSGGVEEKEVNRLSERYFGDIKNIGSKTAFAAFEEYKTPRVKLVSKKNEQGHFVLGFPANPLGSSTRYKDAVLNSILGGGMSSRLFIEVREKRGLAYAIKSDFERFIDTGYFAVYAGVERGKIEEALKVIIDELDKISGRVKKISKKEFEKGKEYLKGHFALSLEDTREVGDFFGYEQLMLDRTRTPEEVFKNIDRVTIDDVYESAKDIFHPKRINLAIIGPYKDQQKFENILRL</sequence>
<evidence type="ECO:0000313" key="6">
    <source>
        <dbReference type="Proteomes" id="UP000179219"/>
    </source>
</evidence>
<dbReference type="PANTHER" id="PTHR11851">
    <property type="entry name" value="METALLOPROTEASE"/>
    <property type="match status" value="1"/>
</dbReference>
<evidence type="ECO:0000313" key="5">
    <source>
        <dbReference type="EMBL" id="OGM10678.1"/>
    </source>
</evidence>
<dbReference type="InterPro" id="IPR007863">
    <property type="entry name" value="Peptidase_M16_C"/>
</dbReference>
<name>A0A1F7X8F3_9BACT</name>
<dbReference type="InterPro" id="IPR011249">
    <property type="entry name" value="Metalloenz_LuxS/M16"/>
</dbReference>
<dbReference type="Pfam" id="PF05193">
    <property type="entry name" value="Peptidase_M16_C"/>
    <property type="match status" value="1"/>
</dbReference>
<dbReference type="EMBL" id="MGFP01000001">
    <property type="protein sequence ID" value="OGM10678.1"/>
    <property type="molecule type" value="Genomic_DNA"/>
</dbReference>
<organism evidence="5 6">
    <name type="scientific">Candidatus Woesebacteria bacterium RBG_13_34_9</name>
    <dbReference type="NCBI Taxonomy" id="1802477"/>
    <lineage>
        <taxon>Bacteria</taxon>
        <taxon>Candidatus Woeseibacteriota</taxon>
    </lineage>
</organism>